<feature type="non-terminal residue" evidence="1">
    <location>
        <position position="1"/>
    </location>
</feature>
<comment type="caution">
    <text evidence="1">The sequence shown here is derived from an EMBL/GenBank/DDBJ whole genome shotgun (WGS) entry which is preliminary data.</text>
</comment>
<feature type="non-terminal residue" evidence="1">
    <location>
        <position position="50"/>
    </location>
</feature>
<gene>
    <name evidence="1" type="ORF">KI387_034976</name>
</gene>
<sequence length="50" mass="6024">KRKRVRNAETAIFKKPWIRNVDGNAQLSKRLQLLLPLHWQLDHKNHTILK</sequence>
<reference evidence="1 2" key="1">
    <citation type="journal article" date="2021" name="Nat. Plants">
        <title>The Taxus genome provides insights into paclitaxel biosynthesis.</title>
        <authorList>
            <person name="Xiong X."/>
            <person name="Gou J."/>
            <person name="Liao Q."/>
            <person name="Li Y."/>
            <person name="Zhou Q."/>
            <person name="Bi G."/>
            <person name="Li C."/>
            <person name="Du R."/>
            <person name="Wang X."/>
            <person name="Sun T."/>
            <person name="Guo L."/>
            <person name="Liang H."/>
            <person name="Lu P."/>
            <person name="Wu Y."/>
            <person name="Zhang Z."/>
            <person name="Ro D.K."/>
            <person name="Shang Y."/>
            <person name="Huang S."/>
            <person name="Yan J."/>
        </authorList>
    </citation>
    <scope>NUCLEOTIDE SEQUENCE [LARGE SCALE GENOMIC DNA]</scope>
    <source>
        <strain evidence="1">Ta-2019</strain>
    </source>
</reference>
<dbReference type="Proteomes" id="UP000824469">
    <property type="component" value="Unassembled WGS sequence"/>
</dbReference>
<accession>A0AA38F3A8</accession>
<dbReference type="EMBL" id="JAHRHJ020003813">
    <property type="protein sequence ID" value="KAH9290859.1"/>
    <property type="molecule type" value="Genomic_DNA"/>
</dbReference>
<protein>
    <submittedName>
        <fullName evidence="1">Uncharacterized protein</fullName>
    </submittedName>
</protein>
<evidence type="ECO:0000313" key="1">
    <source>
        <dbReference type="EMBL" id="KAH9290859.1"/>
    </source>
</evidence>
<organism evidence="1 2">
    <name type="scientific">Taxus chinensis</name>
    <name type="common">Chinese yew</name>
    <name type="synonym">Taxus wallichiana var. chinensis</name>
    <dbReference type="NCBI Taxonomy" id="29808"/>
    <lineage>
        <taxon>Eukaryota</taxon>
        <taxon>Viridiplantae</taxon>
        <taxon>Streptophyta</taxon>
        <taxon>Embryophyta</taxon>
        <taxon>Tracheophyta</taxon>
        <taxon>Spermatophyta</taxon>
        <taxon>Pinopsida</taxon>
        <taxon>Pinidae</taxon>
        <taxon>Conifers II</taxon>
        <taxon>Cupressales</taxon>
        <taxon>Taxaceae</taxon>
        <taxon>Taxus</taxon>
    </lineage>
</organism>
<proteinExistence type="predicted"/>
<evidence type="ECO:0000313" key="2">
    <source>
        <dbReference type="Proteomes" id="UP000824469"/>
    </source>
</evidence>
<keyword evidence="2" id="KW-1185">Reference proteome</keyword>
<name>A0AA38F3A8_TAXCH</name>
<dbReference type="AlphaFoldDB" id="A0AA38F3A8"/>